<dbReference type="GO" id="GO:0008270">
    <property type="term" value="F:zinc ion binding"/>
    <property type="evidence" value="ECO:0007669"/>
    <property type="project" value="InterPro"/>
</dbReference>
<dbReference type="PANTHER" id="PTHR30096">
    <property type="entry name" value="4,5-DOPA DIOXYGENASE EXTRADIOL-LIKE PROTEIN"/>
    <property type="match status" value="1"/>
</dbReference>
<evidence type="ECO:0000313" key="8">
    <source>
        <dbReference type="Proteomes" id="UP000011960"/>
    </source>
</evidence>
<dbReference type="Gene3D" id="3.40.830.10">
    <property type="entry name" value="LigB-like"/>
    <property type="match status" value="1"/>
</dbReference>
<keyword evidence="3" id="KW-0479">Metal-binding</keyword>
<dbReference type="PANTHER" id="PTHR30096:SF0">
    <property type="entry name" value="4,5-DOPA DIOXYGENASE EXTRADIOL-LIKE PROTEIN"/>
    <property type="match status" value="1"/>
</dbReference>
<sequence>MNTETDVLFISHGGGPMPLLGDPGHREMVARLTEVAGKLRKPSAILVVSAHWEASVPTITSSARPPLIYDYSGFPPEAYNIQYPCPGEPKLACQIYQALDQAGIRARLDDQRGFDHGLFVPLKLMYPAADIPCIQLSLVNSLDASTHLAIGKALQAVDYDNLLVIGSGFSFHNMRAFFSANTSEVQARNQAFEDWLEETCADNSMPESERAERLAHWDLAPPCPVLPSPGRASSAFACLLWPSEQGERRSYLGNHSRQEIRDVLLANREARLKRQAWTFRV</sequence>
<evidence type="ECO:0000256" key="3">
    <source>
        <dbReference type="ARBA" id="ARBA00022723"/>
    </source>
</evidence>
<keyword evidence="4" id="KW-0862">Zinc</keyword>
<comment type="similarity">
    <text evidence="2">Belongs to the DODA-type extradiol aromatic ring-opening dioxygenase family.</text>
</comment>
<gene>
    <name evidence="7" type="ORF">MSNKSG1_03495</name>
</gene>
<reference evidence="7 8" key="1">
    <citation type="journal article" date="2013" name="Genome Announc.">
        <title>Genome Sequence of Hydrothermal Arsenic-Respiring Bacterium Marinobacter santoriniensis NKSG1T.</title>
        <authorList>
            <person name="Handley K.M."/>
            <person name="Upton M."/>
            <person name="Beatson S.A."/>
            <person name="Hery M."/>
            <person name="Lloyd J.R."/>
        </authorList>
    </citation>
    <scope>NUCLEOTIDE SEQUENCE [LARGE SCALE GENOMIC DNA]</scope>
    <source>
        <strain evidence="7 8">NKSG1</strain>
    </source>
</reference>
<organism evidence="7 8">
    <name type="scientific">Marinobacter santoriniensis NKSG1</name>
    <dbReference type="NCBI Taxonomy" id="1288826"/>
    <lineage>
        <taxon>Bacteria</taxon>
        <taxon>Pseudomonadati</taxon>
        <taxon>Pseudomonadota</taxon>
        <taxon>Gammaproteobacteria</taxon>
        <taxon>Pseudomonadales</taxon>
        <taxon>Marinobacteraceae</taxon>
        <taxon>Marinobacter</taxon>
    </lineage>
</organism>
<evidence type="ECO:0000256" key="4">
    <source>
        <dbReference type="ARBA" id="ARBA00022833"/>
    </source>
</evidence>
<accession>M7CUP1</accession>
<comment type="cofactor">
    <cofactor evidence="1">
        <name>Zn(2+)</name>
        <dbReference type="ChEBI" id="CHEBI:29105"/>
    </cofactor>
</comment>
<dbReference type="Pfam" id="PF02900">
    <property type="entry name" value="LigB"/>
    <property type="match status" value="1"/>
</dbReference>
<keyword evidence="5" id="KW-0560">Oxidoreductase</keyword>
<keyword evidence="8" id="KW-1185">Reference proteome</keyword>
<comment type="caution">
    <text evidence="7">The sequence shown here is derived from an EMBL/GenBank/DDBJ whole genome shotgun (WGS) entry which is preliminary data.</text>
</comment>
<name>M7CUP1_9GAMM</name>
<evidence type="ECO:0000259" key="6">
    <source>
        <dbReference type="Pfam" id="PF02900"/>
    </source>
</evidence>
<evidence type="ECO:0000256" key="2">
    <source>
        <dbReference type="ARBA" id="ARBA00007581"/>
    </source>
</evidence>
<dbReference type="InterPro" id="IPR014436">
    <property type="entry name" value="Extradiol_dOase_DODA"/>
</dbReference>
<dbReference type="GO" id="GO:0016702">
    <property type="term" value="F:oxidoreductase activity, acting on single donors with incorporation of molecular oxygen, incorporation of two atoms of oxygen"/>
    <property type="evidence" value="ECO:0007669"/>
    <property type="project" value="UniProtKB-ARBA"/>
</dbReference>
<evidence type="ECO:0000313" key="7">
    <source>
        <dbReference type="EMBL" id="EMP56839.1"/>
    </source>
</evidence>
<dbReference type="InterPro" id="IPR004183">
    <property type="entry name" value="Xdiol_dOase_suB"/>
</dbReference>
<proteinExistence type="inferred from homology"/>
<keyword evidence="7" id="KW-0223">Dioxygenase</keyword>
<dbReference type="CDD" id="cd07363">
    <property type="entry name" value="45_DOPA_Dioxygenase"/>
    <property type="match status" value="1"/>
</dbReference>
<dbReference type="AlphaFoldDB" id="M7CUP1"/>
<dbReference type="Proteomes" id="UP000011960">
    <property type="component" value="Unassembled WGS sequence"/>
</dbReference>
<dbReference type="eggNOG" id="COG3384">
    <property type="taxonomic scope" value="Bacteria"/>
</dbReference>
<dbReference type="PATRIC" id="fig|1288826.3.peg.674"/>
<dbReference type="EMBL" id="APAT01000010">
    <property type="protein sequence ID" value="EMP56839.1"/>
    <property type="molecule type" value="Genomic_DNA"/>
</dbReference>
<dbReference type="STRING" id="1288826.MSNKSG1_03495"/>
<evidence type="ECO:0000256" key="1">
    <source>
        <dbReference type="ARBA" id="ARBA00001947"/>
    </source>
</evidence>
<dbReference type="SUPFAM" id="SSF53213">
    <property type="entry name" value="LigB-like"/>
    <property type="match status" value="1"/>
</dbReference>
<protein>
    <submittedName>
        <fullName evidence="7">Extradiol ring-cleavage dioxygenase III subunit B</fullName>
    </submittedName>
</protein>
<feature type="domain" description="Extradiol ring-cleavage dioxygenase class III enzyme subunit B" evidence="6">
    <location>
        <begin position="37"/>
        <end position="178"/>
    </location>
</feature>
<evidence type="ECO:0000256" key="5">
    <source>
        <dbReference type="ARBA" id="ARBA00023002"/>
    </source>
</evidence>
<dbReference type="RefSeq" id="WP_008937856.1">
    <property type="nucleotide sequence ID" value="NZ_APAT01000010.1"/>
</dbReference>
<dbReference type="GO" id="GO:0008198">
    <property type="term" value="F:ferrous iron binding"/>
    <property type="evidence" value="ECO:0007669"/>
    <property type="project" value="InterPro"/>
</dbReference>